<sequence>MTSKAMQPENSENILQEEESPELLPSPESPCWYPLSWRSGFPRAFDHSELEVITNGFADENIVKEMDGMKVYHGFLQDIPVLVKCFLETDERFWTMLKILSWVRHRNIKNIVGYCFAGASVFLLCDCPCMDTVEVNLQCDDSAMSFGWKDRWCVALEVGGSLRYLHEECVDGPIVHLSVCSAHVVITLNNSAMLGDFTTAKWLTEDTSPNEDSSAECQSLEEDELLSVDVHDYGMFILELITGKSANSFQSQVKGQSLVNWATPILENGSLSQLMDRRLMDYSDMKVVDHMAKAALCCLKNVKGLRLSMSEVLAVVRGDELALSKYGVSE</sequence>
<dbReference type="PROSITE" id="PS50011">
    <property type="entry name" value="PROTEIN_KINASE_DOM"/>
    <property type="match status" value="1"/>
</dbReference>
<dbReference type="EMBL" id="OIVN01005558">
    <property type="protein sequence ID" value="SPD23083.1"/>
    <property type="molecule type" value="Genomic_DNA"/>
</dbReference>
<dbReference type="GO" id="GO:0004672">
    <property type="term" value="F:protein kinase activity"/>
    <property type="evidence" value="ECO:0007669"/>
    <property type="project" value="InterPro"/>
</dbReference>
<keyword evidence="1" id="KW-0547">Nucleotide-binding</keyword>
<dbReference type="InterPro" id="IPR001245">
    <property type="entry name" value="Ser-Thr/Tyr_kinase_cat_dom"/>
</dbReference>
<feature type="domain" description="Protein kinase" evidence="4">
    <location>
        <begin position="57"/>
        <end position="323"/>
    </location>
</feature>
<dbReference type="Pfam" id="PF07714">
    <property type="entry name" value="PK_Tyr_Ser-Thr"/>
    <property type="match status" value="1"/>
</dbReference>
<dbReference type="InterPro" id="IPR000719">
    <property type="entry name" value="Prot_kinase_dom"/>
</dbReference>
<keyword evidence="2" id="KW-0067">ATP-binding</keyword>
<evidence type="ECO:0000259" key="4">
    <source>
        <dbReference type="PROSITE" id="PS50011"/>
    </source>
</evidence>
<gene>
    <name evidence="5" type="ORF">FSB_LOCUS50965</name>
</gene>
<proteinExistence type="predicted"/>
<dbReference type="PANTHER" id="PTHR27001:SF811">
    <property type="entry name" value="SERINE_THREONINE-PROTEIN KINASE CDG1-LIKE"/>
    <property type="match status" value="1"/>
</dbReference>
<reference evidence="5" key="1">
    <citation type="submission" date="2018-02" db="EMBL/GenBank/DDBJ databases">
        <authorList>
            <person name="Cohen D.B."/>
            <person name="Kent A.D."/>
        </authorList>
    </citation>
    <scope>NUCLEOTIDE SEQUENCE</scope>
</reference>
<evidence type="ECO:0000256" key="1">
    <source>
        <dbReference type="ARBA" id="ARBA00022741"/>
    </source>
</evidence>
<protein>
    <recommendedName>
        <fullName evidence="4">Protein kinase domain-containing protein</fullName>
    </recommendedName>
</protein>
<dbReference type="Gene3D" id="1.10.510.10">
    <property type="entry name" value="Transferase(Phosphotransferase) domain 1"/>
    <property type="match status" value="1"/>
</dbReference>
<feature type="compositionally biased region" description="Polar residues" evidence="3">
    <location>
        <begin position="1"/>
        <end position="14"/>
    </location>
</feature>
<accession>A0A2N9IG92</accession>
<dbReference type="PANTHER" id="PTHR27001">
    <property type="entry name" value="OS01G0253100 PROTEIN"/>
    <property type="match status" value="1"/>
</dbReference>
<evidence type="ECO:0000256" key="3">
    <source>
        <dbReference type="SAM" id="MobiDB-lite"/>
    </source>
</evidence>
<evidence type="ECO:0000256" key="2">
    <source>
        <dbReference type="ARBA" id="ARBA00022840"/>
    </source>
</evidence>
<dbReference type="AlphaFoldDB" id="A0A2N9IG92"/>
<dbReference type="GO" id="GO:0005524">
    <property type="term" value="F:ATP binding"/>
    <property type="evidence" value="ECO:0007669"/>
    <property type="project" value="UniProtKB-KW"/>
</dbReference>
<dbReference type="GO" id="GO:0005886">
    <property type="term" value="C:plasma membrane"/>
    <property type="evidence" value="ECO:0007669"/>
    <property type="project" value="TreeGrafter"/>
</dbReference>
<feature type="region of interest" description="Disordered" evidence="3">
    <location>
        <begin position="1"/>
        <end position="27"/>
    </location>
</feature>
<dbReference type="Gene3D" id="3.30.200.20">
    <property type="entry name" value="Phosphorylase Kinase, domain 1"/>
    <property type="match status" value="1"/>
</dbReference>
<name>A0A2N9IG92_FAGSY</name>
<dbReference type="InterPro" id="IPR011009">
    <property type="entry name" value="Kinase-like_dom_sf"/>
</dbReference>
<organism evidence="5">
    <name type="scientific">Fagus sylvatica</name>
    <name type="common">Beechnut</name>
    <dbReference type="NCBI Taxonomy" id="28930"/>
    <lineage>
        <taxon>Eukaryota</taxon>
        <taxon>Viridiplantae</taxon>
        <taxon>Streptophyta</taxon>
        <taxon>Embryophyta</taxon>
        <taxon>Tracheophyta</taxon>
        <taxon>Spermatophyta</taxon>
        <taxon>Magnoliopsida</taxon>
        <taxon>eudicotyledons</taxon>
        <taxon>Gunneridae</taxon>
        <taxon>Pentapetalae</taxon>
        <taxon>rosids</taxon>
        <taxon>fabids</taxon>
        <taxon>Fagales</taxon>
        <taxon>Fagaceae</taxon>
        <taxon>Fagus</taxon>
    </lineage>
</organism>
<evidence type="ECO:0000313" key="5">
    <source>
        <dbReference type="EMBL" id="SPD23083.1"/>
    </source>
</evidence>
<dbReference type="SUPFAM" id="SSF56112">
    <property type="entry name" value="Protein kinase-like (PK-like)"/>
    <property type="match status" value="1"/>
</dbReference>